<dbReference type="Pfam" id="PF02620">
    <property type="entry name" value="YceD"/>
    <property type="match status" value="1"/>
</dbReference>
<dbReference type="PANTHER" id="PTHR34374">
    <property type="entry name" value="LARGE RIBOSOMAL RNA SUBUNIT ACCUMULATION PROTEIN YCED HOMOLOG 1, CHLOROPLASTIC"/>
    <property type="match status" value="1"/>
</dbReference>
<dbReference type="PANTHER" id="PTHR34374:SF1">
    <property type="entry name" value="LARGE RIBOSOMAL RNA SUBUNIT ACCUMULATION PROTEIN YCED HOMOLOG 1, CHLOROPLASTIC"/>
    <property type="match status" value="1"/>
</dbReference>
<dbReference type="InterPro" id="IPR003772">
    <property type="entry name" value="YceD"/>
</dbReference>
<dbReference type="EMBL" id="JACVHF010000001">
    <property type="protein sequence ID" value="MBC9783352.1"/>
    <property type="molecule type" value="Genomic_DNA"/>
</dbReference>
<evidence type="ECO:0000313" key="1">
    <source>
        <dbReference type="EMBL" id="MBC9783352.1"/>
    </source>
</evidence>
<accession>A0ABR7SZR9</accession>
<name>A0ABR7SZR9_HELCL</name>
<evidence type="ECO:0000313" key="2">
    <source>
        <dbReference type="Proteomes" id="UP000617402"/>
    </source>
</evidence>
<sequence length="180" mass="20009">MRVDEGLLRKVRERWQPLPWSGQWEEVELEEDLRPVMPAHVEGKVSREEGGYRFQGTLSARLTAPCHRCLRPVEFALDVPVEALFTTSPVDETSEETMPEGDIPRYPLESERVLDLSPALHDALVLALPMKVLCQEDCPGLCPHCGALLEEGPCGCSEGPADPRMAPLLALLNGNERSQK</sequence>
<keyword evidence="2" id="KW-1185">Reference proteome</keyword>
<dbReference type="RefSeq" id="WP_188038489.1">
    <property type="nucleotide sequence ID" value="NZ_JACVHF010000001.1"/>
</dbReference>
<dbReference type="Proteomes" id="UP000617402">
    <property type="component" value="Unassembled WGS sequence"/>
</dbReference>
<reference evidence="1 2" key="1">
    <citation type="submission" date="2020-07" db="EMBL/GenBank/DDBJ databases">
        <title>Draft whole-genome sequence of Heliobacterium chlorum DSM 3682, type strain.</title>
        <authorList>
            <person name="Kyndt J.A."/>
            <person name="Meyer T.E."/>
            <person name="Imhoff J.F."/>
        </authorList>
    </citation>
    <scope>NUCLEOTIDE SEQUENCE [LARGE SCALE GENOMIC DNA]</scope>
    <source>
        <strain evidence="1 2">DSM 3682</strain>
    </source>
</reference>
<proteinExistence type="predicted"/>
<gene>
    <name evidence="1" type="ORF">H1S01_02355</name>
</gene>
<comment type="caution">
    <text evidence="1">The sequence shown here is derived from an EMBL/GenBank/DDBJ whole genome shotgun (WGS) entry which is preliminary data.</text>
</comment>
<protein>
    <submittedName>
        <fullName evidence="1">DUF177 domain-containing protein</fullName>
    </submittedName>
</protein>
<organism evidence="1 2">
    <name type="scientific">Heliobacterium chlorum</name>
    <dbReference type="NCBI Taxonomy" id="2698"/>
    <lineage>
        <taxon>Bacteria</taxon>
        <taxon>Bacillati</taxon>
        <taxon>Bacillota</taxon>
        <taxon>Clostridia</taxon>
        <taxon>Eubacteriales</taxon>
        <taxon>Heliobacteriaceae</taxon>
        <taxon>Heliobacterium</taxon>
    </lineage>
</organism>